<name>A0A6J4NER9_9ACTN</name>
<evidence type="ECO:0000313" key="2">
    <source>
        <dbReference type="EMBL" id="CAA9382956.1"/>
    </source>
</evidence>
<feature type="region of interest" description="Disordered" evidence="1">
    <location>
        <begin position="142"/>
        <end position="441"/>
    </location>
</feature>
<feature type="compositionally biased region" description="Basic and acidic residues" evidence="1">
    <location>
        <begin position="318"/>
        <end position="345"/>
    </location>
</feature>
<feature type="non-terminal residue" evidence="2">
    <location>
        <position position="1"/>
    </location>
</feature>
<sequence>ASRLRPGHHRPARCGGGGLVPVAASCRRAAVEHRAPVGRRRRGLPAHRRGRGVGRGTHRPAGPRLVARADVRPARGPGLRQRLRLGLHHPCRAVVRRRGDGDDLVLLPLRLPAHGGGDAQARPRRGGGGHLARARLVAGVLVGDPARDQSRRPRRSAARRAAPAGRVRRAPAAQLSDPDHGDPAAVRHGVQRPGGDPAGPGPGRVLPAPAAGRAQHPRPPTAGARRLRDEPGRCPSDSRPAPSHRRRRPGPARRVVPRRTPPQPGALAGEGHVERYRRGRADRCDRDHAGAGPGRRAAGHRCRGSGRLAGRAPPQCPDDGRRAERLHRQCHAGHRDRVGARHDLDPPGAEPLPDRGRPAGGLHRAVPAPRGREPARDRRAHPGLARRRGTQPGLPWLGGDAARHAAAGAARTGRGDGAGRARRVDRAHRDPPARADGHGHARHEVLVRRVLGRLRRRCAVRPRARRAVRPGDLAPRDAEHPRRGHRGGSM</sequence>
<feature type="compositionally biased region" description="Low complexity" evidence="1">
    <location>
        <begin position="398"/>
        <end position="412"/>
    </location>
</feature>
<feature type="compositionally biased region" description="Basic and acidic residues" evidence="1">
    <location>
        <begin position="271"/>
        <end position="289"/>
    </location>
</feature>
<feature type="compositionally biased region" description="Basic residues" evidence="1">
    <location>
        <begin position="378"/>
        <end position="389"/>
    </location>
</feature>
<dbReference type="AlphaFoldDB" id="A0A6J4NER9"/>
<dbReference type="EMBL" id="CADCUN010000107">
    <property type="protein sequence ID" value="CAA9382956.1"/>
    <property type="molecule type" value="Genomic_DNA"/>
</dbReference>
<feature type="region of interest" description="Disordered" evidence="1">
    <location>
        <begin position="33"/>
        <end position="61"/>
    </location>
</feature>
<feature type="compositionally biased region" description="Low complexity" evidence="1">
    <location>
        <begin position="159"/>
        <end position="173"/>
    </location>
</feature>
<reference evidence="2" key="1">
    <citation type="submission" date="2020-02" db="EMBL/GenBank/DDBJ databases">
        <authorList>
            <person name="Meier V. D."/>
        </authorList>
    </citation>
    <scope>NUCLEOTIDE SEQUENCE</scope>
    <source>
        <strain evidence="2">AVDCRST_MAG60</strain>
    </source>
</reference>
<feature type="compositionally biased region" description="Basic and acidic residues" evidence="1">
    <location>
        <begin position="413"/>
        <end position="441"/>
    </location>
</feature>
<gene>
    <name evidence="2" type="ORF">AVDCRST_MAG60-1025</name>
</gene>
<feature type="compositionally biased region" description="Basic residues" evidence="1">
    <location>
        <begin position="242"/>
        <end position="257"/>
    </location>
</feature>
<organism evidence="2">
    <name type="scientific">uncultured Nocardioides sp</name>
    <dbReference type="NCBI Taxonomy" id="198441"/>
    <lineage>
        <taxon>Bacteria</taxon>
        <taxon>Bacillati</taxon>
        <taxon>Actinomycetota</taxon>
        <taxon>Actinomycetes</taxon>
        <taxon>Propionibacteriales</taxon>
        <taxon>Nocardioidaceae</taxon>
        <taxon>Nocardioides</taxon>
        <taxon>environmental samples</taxon>
    </lineage>
</organism>
<feature type="non-terminal residue" evidence="2">
    <location>
        <position position="490"/>
    </location>
</feature>
<accession>A0A6J4NER9</accession>
<protein>
    <submittedName>
        <fullName evidence="2">Iron (III)-transport system permease HitB</fullName>
    </submittedName>
</protein>
<proteinExistence type="predicted"/>
<feature type="compositionally biased region" description="Basic residues" evidence="1">
    <location>
        <begin position="36"/>
        <end position="58"/>
    </location>
</feature>
<feature type="region of interest" description="Disordered" evidence="1">
    <location>
        <begin position="462"/>
        <end position="490"/>
    </location>
</feature>
<evidence type="ECO:0000256" key="1">
    <source>
        <dbReference type="SAM" id="MobiDB-lite"/>
    </source>
</evidence>